<evidence type="ECO:0000313" key="4">
    <source>
        <dbReference type="Proteomes" id="UP000323720"/>
    </source>
</evidence>
<dbReference type="RefSeq" id="WP_148402185.1">
    <property type="nucleotide sequence ID" value="NZ_VSKK01000001.1"/>
</dbReference>
<feature type="chain" id="PRO_5022732376" description="DUF6705 domain-containing protein" evidence="1">
    <location>
        <begin position="20"/>
        <end position="207"/>
    </location>
</feature>
<keyword evidence="4" id="KW-1185">Reference proteome</keyword>
<accession>A0A5D0RAD4</accession>
<dbReference type="EMBL" id="VSKK01000001">
    <property type="protein sequence ID" value="TYB78447.1"/>
    <property type="molecule type" value="Genomic_DNA"/>
</dbReference>
<evidence type="ECO:0000256" key="1">
    <source>
        <dbReference type="SAM" id="SignalP"/>
    </source>
</evidence>
<dbReference type="OrthoDB" id="1261237at2"/>
<evidence type="ECO:0000259" key="2">
    <source>
        <dbReference type="Pfam" id="PF20448"/>
    </source>
</evidence>
<dbReference type="Proteomes" id="UP000323720">
    <property type="component" value="Unassembled WGS sequence"/>
</dbReference>
<organism evidence="3 4">
    <name type="scientific">Bizionia myxarmorum</name>
    <dbReference type="NCBI Taxonomy" id="291186"/>
    <lineage>
        <taxon>Bacteria</taxon>
        <taxon>Pseudomonadati</taxon>
        <taxon>Bacteroidota</taxon>
        <taxon>Flavobacteriia</taxon>
        <taxon>Flavobacteriales</taxon>
        <taxon>Flavobacteriaceae</taxon>
        <taxon>Bizionia</taxon>
    </lineage>
</organism>
<name>A0A5D0RAD4_9FLAO</name>
<dbReference type="AlphaFoldDB" id="A0A5D0RAD4"/>
<evidence type="ECO:0000313" key="3">
    <source>
        <dbReference type="EMBL" id="TYB78447.1"/>
    </source>
</evidence>
<keyword evidence="1" id="KW-0732">Signal</keyword>
<sequence>MKHITIILLLSMSILSCHAQLALTEMYSNTINGEYYKDLNNDLGTLTGTWSFNEGDEIFIIKFNLKEHFLMTSSVYDTYYYEDILFGEYQYINENGFQIINTLAQIDLNSENPYEHSMYGNYIMEATHIPVCSDCLPDERRVEVYIEDPERSYFDYNMIIRHVPAQQSGTPEHIILTIKRTDMAIVPQGQPEGARLPTYRELILYKQ</sequence>
<feature type="domain" description="DUF6705" evidence="2">
    <location>
        <begin position="1"/>
        <end position="207"/>
    </location>
</feature>
<protein>
    <recommendedName>
        <fullName evidence="2">DUF6705 domain-containing protein</fullName>
    </recommendedName>
</protein>
<gene>
    <name evidence="3" type="ORF">ES674_01305</name>
</gene>
<dbReference type="PROSITE" id="PS51257">
    <property type="entry name" value="PROKAR_LIPOPROTEIN"/>
    <property type="match status" value="1"/>
</dbReference>
<reference evidence="3 4" key="1">
    <citation type="submission" date="2019-08" db="EMBL/GenBank/DDBJ databases">
        <title>Genomes of Antarctic Bizionia species.</title>
        <authorList>
            <person name="Bowman J.P."/>
        </authorList>
    </citation>
    <scope>NUCLEOTIDE SEQUENCE [LARGE SCALE GENOMIC DNA]</scope>
    <source>
        <strain evidence="3 4">ADA-4</strain>
    </source>
</reference>
<dbReference type="Pfam" id="PF20448">
    <property type="entry name" value="DUF6705"/>
    <property type="match status" value="1"/>
</dbReference>
<proteinExistence type="predicted"/>
<feature type="signal peptide" evidence="1">
    <location>
        <begin position="1"/>
        <end position="19"/>
    </location>
</feature>
<comment type="caution">
    <text evidence="3">The sequence shown here is derived from an EMBL/GenBank/DDBJ whole genome shotgun (WGS) entry which is preliminary data.</text>
</comment>
<dbReference type="InterPro" id="IPR046551">
    <property type="entry name" value="DUF6705"/>
</dbReference>